<dbReference type="GO" id="GO:0003755">
    <property type="term" value="F:peptidyl-prolyl cis-trans isomerase activity"/>
    <property type="evidence" value="ECO:0007669"/>
    <property type="project" value="InterPro"/>
</dbReference>
<protein>
    <submittedName>
        <fullName evidence="4">Peptidylprolyl isomerase</fullName>
    </submittedName>
</protein>
<evidence type="ECO:0000259" key="3">
    <source>
        <dbReference type="PROSITE" id="PS50072"/>
    </source>
</evidence>
<organism evidence="4 5">
    <name type="scientific">Corynebacterium aurimucosum</name>
    <dbReference type="NCBI Taxonomy" id="169292"/>
    <lineage>
        <taxon>Bacteria</taxon>
        <taxon>Bacillati</taxon>
        <taxon>Actinomycetota</taxon>
        <taxon>Actinomycetes</taxon>
        <taxon>Mycobacteriales</taxon>
        <taxon>Corynebacteriaceae</taxon>
        <taxon>Corynebacterium</taxon>
    </lineage>
</organism>
<dbReference type="Gene3D" id="2.40.100.10">
    <property type="entry name" value="Cyclophilin-like"/>
    <property type="match status" value="1"/>
</dbReference>
<comment type="function">
    <text evidence="1">PPIases accelerate the folding of proteins. It catalyzes the cis-trans isomerization of proline imidic peptide bonds in oligopeptides.</text>
</comment>
<name>A0A2N6TII9_9CORY</name>
<dbReference type="SUPFAM" id="SSF50891">
    <property type="entry name" value="Cyclophilin-like"/>
    <property type="match status" value="1"/>
</dbReference>
<evidence type="ECO:0000313" key="5">
    <source>
        <dbReference type="Proteomes" id="UP000320648"/>
    </source>
</evidence>
<dbReference type="PROSITE" id="PS50072">
    <property type="entry name" value="CSA_PPIASE_2"/>
    <property type="match status" value="1"/>
</dbReference>
<comment type="caution">
    <text evidence="4">The sequence shown here is derived from an EMBL/GenBank/DDBJ whole genome shotgun (WGS) entry which is preliminary data.</text>
</comment>
<dbReference type="Pfam" id="PF00160">
    <property type="entry name" value="Pro_isomerase"/>
    <property type="match status" value="1"/>
</dbReference>
<dbReference type="Proteomes" id="UP000320648">
    <property type="component" value="Unassembled WGS sequence"/>
</dbReference>
<sequence>MSTNSQRLDDALNQLDRELKSRDRKQKSRPLGVVVMAAVVIIALVGGIWFLATRSSEEEEIQAEESSAAETTTEAPTAEPLIGKRATPLGDTVTCEYPEAGDASREVPTPNGKDIPAKGEVTVNFATKQGDIEMTLDRSLAPCTVNAITDMISAKYYDDTVCHRMTDGGIFVLQCGDPTGQGAGGPGFQFANEYPTDESDDAAKAQPALYPKGSIAMANAGEDTNGSQFFINYKDSTLPPSYTYFGDLTEKGQKTIDAIAAKGVKDGQSDGEPAEEVRITKATIEG</sequence>
<dbReference type="PANTHER" id="PTHR45625:SF3">
    <property type="entry name" value="PEPTIDYL-PROLYL CIS-TRANS ISOMERASE B-RELATED"/>
    <property type="match status" value="1"/>
</dbReference>
<reference evidence="4 5" key="1">
    <citation type="submission" date="2019-07" db="EMBL/GenBank/DDBJ databases">
        <title>Draft genome of C. aurimucosum strain 15-4290.</title>
        <authorList>
            <person name="Pacheco L.G.C."/>
            <person name="Aguiar E.R.G.R."/>
            <person name="Navas J."/>
            <person name="Santos C.S."/>
            <person name="Rocha D.J.P.G."/>
        </authorList>
    </citation>
    <scope>NUCLEOTIDE SEQUENCE [LARGE SCALE GENOMIC DNA]</scope>
    <source>
        <strain evidence="4 5">15-4290</strain>
    </source>
</reference>
<dbReference type="PANTHER" id="PTHR45625">
    <property type="entry name" value="PEPTIDYL-PROLYL CIS-TRANS ISOMERASE-RELATED"/>
    <property type="match status" value="1"/>
</dbReference>
<dbReference type="InterPro" id="IPR002130">
    <property type="entry name" value="Cyclophilin-type_PPIase_dom"/>
</dbReference>
<evidence type="ECO:0000256" key="2">
    <source>
        <dbReference type="SAM" id="Phobius"/>
    </source>
</evidence>
<feature type="transmembrane region" description="Helical" evidence="2">
    <location>
        <begin position="31"/>
        <end position="52"/>
    </location>
</feature>
<dbReference type="EMBL" id="VMTX01000004">
    <property type="protein sequence ID" value="TVU85242.1"/>
    <property type="molecule type" value="Genomic_DNA"/>
</dbReference>
<keyword evidence="2" id="KW-0812">Transmembrane</keyword>
<keyword evidence="4" id="KW-0413">Isomerase</keyword>
<gene>
    <name evidence="4" type="ORF">FQN05_03920</name>
</gene>
<feature type="domain" description="PPIase cyclophilin-type" evidence="3">
    <location>
        <begin position="130"/>
        <end position="284"/>
    </location>
</feature>
<evidence type="ECO:0000313" key="4">
    <source>
        <dbReference type="EMBL" id="TVU85242.1"/>
    </source>
</evidence>
<dbReference type="CDD" id="cd00317">
    <property type="entry name" value="cyclophilin"/>
    <property type="match status" value="1"/>
</dbReference>
<dbReference type="AlphaFoldDB" id="A0A2N6TII9"/>
<keyword evidence="2" id="KW-1133">Transmembrane helix</keyword>
<evidence type="ECO:0000256" key="1">
    <source>
        <dbReference type="ARBA" id="ARBA00002388"/>
    </source>
</evidence>
<dbReference type="InterPro" id="IPR044666">
    <property type="entry name" value="Cyclophilin_A-like"/>
</dbReference>
<accession>A0A2N6TII9</accession>
<dbReference type="RefSeq" id="WP_046648581.1">
    <property type="nucleotide sequence ID" value="NZ_JUMN01000017.1"/>
</dbReference>
<dbReference type="InterPro" id="IPR029000">
    <property type="entry name" value="Cyclophilin-like_dom_sf"/>
</dbReference>
<keyword evidence="2" id="KW-0472">Membrane</keyword>
<proteinExistence type="predicted"/>